<gene>
    <name evidence="6" type="ORF">EDD75_0143</name>
</gene>
<proteinExistence type="predicted"/>
<comment type="subcellular location">
    <subcellularLocation>
        <location evidence="1">Membrane</location>
        <topology evidence="1">Multi-pass membrane protein</topology>
    </subcellularLocation>
</comment>
<evidence type="ECO:0000256" key="3">
    <source>
        <dbReference type="ARBA" id="ARBA00022989"/>
    </source>
</evidence>
<dbReference type="Pfam" id="PF02361">
    <property type="entry name" value="CbiQ"/>
    <property type="match status" value="1"/>
</dbReference>
<feature type="transmembrane region" description="Helical" evidence="5">
    <location>
        <begin position="65"/>
        <end position="84"/>
    </location>
</feature>
<dbReference type="AlphaFoldDB" id="A0A3N5BTY4"/>
<comment type="caution">
    <text evidence="6">The sequence shown here is derived from an EMBL/GenBank/DDBJ whole genome shotgun (WGS) entry which is preliminary data.</text>
</comment>
<protein>
    <submittedName>
        <fullName evidence="6">Energy-coupling factor transport system permease protein</fullName>
    </submittedName>
</protein>
<keyword evidence="2 5" id="KW-0812">Transmembrane</keyword>
<dbReference type="OrthoDB" id="2039442at2"/>
<name>A0A3N5BTY4_9THEO</name>
<accession>A0A3N5BTY4</accession>
<dbReference type="CDD" id="cd16914">
    <property type="entry name" value="EcfT"/>
    <property type="match status" value="1"/>
</dbReference>
<feature type="transmembrane region" description="Helical" evidence="5">
    <location>
        <begin position="239"/>
        <end position="257"/>
    </location>
</feature>
<dbReference type="InterPro" id="IPR003339">
    <property type="entry name" value="ABC/ECF_trnsptr_transmembrane"/>
</dbReference>
<reference evidence="6 7" key="1">
    <citation type="submission" date="2018-11" db="EMBL/GenBank/DDBJ databases">
        <title>Genomic Encyclopedia of Type Strains, Phase IV (KMG-IV): sequencing the most valuable type-strain genomes for metagenomic binning, comparative biology and taxonomic classification.</title>
        <authorList>
            <person name="Goeker M."/>
        </authorList>
    </citation>
    <scope>NUCLEOTIDE SEQUENCE [LARGE SCALE GENOMIC DNA]</scope>
    <source>
        <strain evidence="6 7">DSM 102936</strain>
    </source>
</reference>
<dbReference type="PANTHER" id="PTHR33514:SF13">
    <property type="entry name" value="PROTEIN ABCI12, CHLOROPLASTIC"/>
    <property type="match status" value="1"/>
</dbReference>
<organism evidence="6 7">
    <name type="scientific">Thermodesulfitimonas autotrophica</name>
    <dbReference type="NCBI Taxonomy" id="1894989"/>
    <lineage>
        <taxon>Bacteria</taxon>
        <taxon>Bacillati</taxon>
        <taxon>Bacillota</taxon>
        <taxon>Clostridia</taxon>
        <taxon>Thermoanaerobacterales</taxon>
        <taxon>Thermoanaerobacteraceae</taxon>
        <taxon>Thermodesulfitimonas</taxon>
    </lineage>
</organism>
<evidence type="ECO:0000256" key="2">
    <source>
        <dbReference type="ARBA" id="ARBA00022692"/>
    </source>
</evidence>
<evidence type="ECO:0000256" key="1">
    <source>
        <dbReference type="ARBA" id="ARBA00004141"/>
    </source>
</evidence>
<keyword evidence="4 5" id="KW-0472">Membrane</keyword>
<dbReference type="GO" id="GO:0005886">
    <property type="term" value="C:plasma membrane"/>
    <property type="evidence" value="ECO:0007669"/>
    <property type="project" value="TreeGrafter"/>
</dbReference>
<feature type="transmembrane region" description="Helical" evidence="5">
    <location>
        <begin position="277"/>
        <end position="299"/>
    </location>
</feature>
<feature type="transmembrane region" description="Helical" evidence="5">
    <location>
        <begin position="109"/>
        <end position="133"/>
    </location>
</feature>
<feature type="transmembrane region" description="Helical" evidence="5">
    <location>
        <begin position="20"/>
        <end position="53"/>
    </location>
</feature>
<dbReference type="PANTHER" id="PTHR33514">
    <property type="entry name" value="PROTEIN ABCI12, CHLOROPLASTIC"/>
    <property type="match status" value="1"/>
</dbReference>
<dbReference type="Proteomes" id="UP000282654">
    <property type="component" value="Unassembled WGS sequence"/>
</dbReference>
<keyword evidence="3 5" id="KW-1133">Transmembrane helix</keyword>
<evidence type="ECO:0000256" key="5">
    <source>
        <dbReference type="SAM" id="Phobius"/>
    </source>
</evidence>
<evidence type="ECO:0000313" key="7">
    <source>
        <dbReference type="Proteomes" id="UP000282654"/>
    </source>
</evidence>
<evidence type="ECO:0000313" key="6">
    <source>
        <dbReference type="EMBL" id="RPF49335.1"/>
    </source>
</evidence>
<keyword evidence="7" id="KW-1185">Reference proteome</keyword>
<evidence type="ECO:0000256" key="4">
    <source>
        <dbReference type="ARBA" id="ARBA00023136"/>
    </source>
</evidence>
<dbReference type="RefSeq" id="WP_123926580.1">
    <property type="nucleotide sequence ID" value="NZ_RKRE01000001.1"/>
</dbReference>
<sequence>MFTELFYRDKGLFLQSLHPATVLVYLTVLLILALVFANPLYLLALFLLLALLIREADGVRAWEGFLRAGVFLMLVIMTVNPLVIRAGKTIIWHGPQVPYWGRLDVSLEALYFGAVAGLRLLVMLSIFCLYNLVLNPDRLLNLFSGIAGRSVLLITLATRLLPAMAQNLQRTAAVLRLRGVDIEAGGLRQKVKGYACLYNILLLSSLEDALAVAESMQARAFGSGRRSVYRRNTFRPRDTLCTGGSLLALLAACWGWRSGYGRFTFYPEADYLIKDGATLGVLGVVLLYLSVPLILSAGWKRCRFLRSKI</sequence>
<dbReference type="EMBL" id="RKRE01000001">
    <property type="protein sequence ID" value="RPF49335.1"/>
    <property type="molecule type" value="Genomic_DNA"/>
</dbReference>